<dbReference type="SUPFAM" id="SSF51419">
    <property type="entry name" value="PLP-binding barrel"/>
    <property type="match status" value="1"/>
</dbReference>
<dbReference type="InterPro" id="IPR029066">
    <property type="entry name" value="PLP-binding_barrel"/>
</dbReference>
<dbReference type="Pfam" id="PF01168">
    <property type="entry name" value="Ala_racemase_N"/>
    <property type="match status" value="1"/>
</dbReference>
<accession>A0A8J3IQZ7</accession>
<organism evidence="3 4">
    <name type="scientific">Reticulibacter mediterranei</name>
    <dbReference type="NCBI Taxonomy" id="2778369"/>
    <lineage>
        <taxon>Bacteria</taxon>
        <taxon>Bacillati</taxon>
        <taxon>Chloroflexota</taxon>
        <taxon>Ktedonobacteria</taxon>
        <taxon>Ktedonobacterales</taxon>
        <taxon>Reticulibacteraceae</taxon>
        <taxon>Reticulibacter</taxon>
    </lineage>
</organism>
<evidence type="ECO:0000256" key="1">
    <source>
        <dbReference type="SAM" id="MobiDB-lite"/>
    </source>
</evidence>
<evidence type="ECO:0000313" key="4">
    <source>
        <dbReference type="Proteomes" id="UP000597444"/>
    </source>
</evidence>
<proteinExistence type="predicted"/>
<dbReference type="InterPro" id="IPR001608">
    <property type="entry name" value="Ala_racemase_N"/>
</dbReference>
<name>A0A8J3IQZ7_9CHLR</name>
<dbReference type="Proteomes" id="UP000597444">
    <property type="component" value="Unassembled WGS sequence"/>
</dbReference>
<dbReference type="Gene3D" id="3.20.20.10">
    <property type="entry name" value="Alanine racemase"/>
    <property type="match status" value="1"/>
</dbReference>
<dbReference type="CDD" id="cd06813">
    <property type="entry name" value="PLPDE_III_DSD_D-TA_like_2"/>
    <property type="match status" value="1"/>
</dbReference>
<comment type="caution">
    <text evidence="3">The sequence shown here is derived from an EMBL/GenBank/DDBJ whole genome shotgun (WGS) entry which is preliminary data.</text>
</comment>
<feature type="compositionally biased region" description="Polar residues" evidence="1">
    <location>
        <begin position="13"/>
        <end position="27"/>
    </location>
</feature>
<dbReference type="GO" id="GO:0036088">
    <property type="term" value="P:D-serine catabolic process"/>
    <property type="evidence" value="ECO:0007669"/>
    <property type="project" value="TreeGrafter"/>
</dbReference>
<dbReference type="EMBL" id="BNJK01000001">
    <property type="protein sequence ID" value="GHO95280.1"/>
    <property type="molecule type" value="Genomic_DNA"/>
</dbReference>
<feature type="region of interest" description="Disordered" evidence="1">
    <location>
        <begin position="1"/>
        <end position="27"/>
    </location>
</feature>
<dbReference type="AlphaFoldDB" id="A0A8J3IQZ7"/>
<protein>
    <submittedName>
        <fullName evidence="3">Amino acid aldolase</fullName>
    </submittedName>
</protein>
<feature type="domain" description="Alanine racemase N-terminal" evidence="2">
    <location>
        <begin position="53"/>
        <end position="236"/>
    </location>
</feature>
<dbReference type="InterPro" id="IPR051466">
    <property type="entry name" value="D-amino_acid_metab_enzyme"/>
</dbReference>
<dbReference type="PANTHER" id="PTHR28004">
    <property type="entry name" value="ZGC:162816-RELATED"/>
    <property type="match status" value="1"/>
</dbReference>
<dbReference type="PANTHER" id="PTHR28004:SF2">
    <property type="entry name" value="D-SERINE DEHYDRATASE"/>
    <property type="match status" value="1"/>
</dbReference>
<sequence length="427" mass="46974">MLHQKHEEPPAGTSIQAASSPSPATIDESTTQARDYHYYKKVFAGRQMPFAFVDLDVLDQNIHAIAARTEGKQVRLPSKSLRSVAILKRILAANARFQGIMCFTAREAVYLASQGFQDLLLGYPIWHEQDIAAVAQANGAGSDITLMVDSLDQIEQAERVAQKYGVQLPLCLDIDMSSDFPGLHFGVWRSSLRTSAQVRPLIEHILASSHVQLVGLMGYESQIAGVGDAVPRQMAKNMLVRWLKERSRKELAVRRAEIVELIKSYGVQLRFVNGGGTGSIATTRQEEVVTEITVGSGFYSPALFDNFHEFRYQPAAGYAIEIIRRPSPTLYTCQGGGYIASGDVGLAKQPQPYLPAGARLTPFEGAGEVQTPIRYTGPLELHMGDPIFMRHAKAGELCERFTRLLLVSNGAIVDEVTTYRGDGQCFI</sequence>
<keyword evidence="4" id="KW-1185">Reference proteome</keyword>
<dbReference type="GO" id="GO:0008721">
    <property type="term" value="F:D-serine ammonia-lyase activity"/>
    <property type="evidence" value="ECO:0007669"/>
    <property type="project" value="TreeGrafter"/>
</dbReference>
<evidence type="ECO:0000259" key="2">
    <source>
        <dbReference type="Pfam" id="PF01168"/>
    </source>
</evidence>
<evidence type="ECO:0000313" key="3">
    <source>
        <dbReference type="EMBL" id="GHO95280.1"/>
    </source>
</evidence>
<gene>
    <name evidence="3" type="ORF">KSF_053280</name>
</gene>
<reference evidence="3" key="1">
    <citation type="submission" date="2020-10" db="EMBL/GenBank/DDBJ databases">
        <title>Taxonomic study of unclassified bacteria belonging to the class Ktedonobacteria.</title>
        <authorList>
            <person name="Yabe S."/>
            <person name="Wang C.M."/>
            <person name="Zheng Y."/>
            <person name="Sakai Y."/>
            <person name="Cavaletti L."/>
            <person name="Monciardini P."/>
            <person name="Donadio S."/>
        </authorList>
    </citation>
    <scope>NUCLEOTIDE SEQUENCE</scope>
    <source>
        <strain evidence="3">ID150040</strain>
    </source>
</reference>